<reference evidence="1 2" key="1">
    <citation type="submission" date="2020-03" db="EMBL/GenBank/DDBJ databases">
        <title>Sequencing the genomes of 1000 actinobacteria strains.</title>
        <authorList>
            <person name="Klenk H.-P."/>
        </authorList>
    </citation>
    <scope>NUCLEOTIDE SEQUENCE [LARGE SCALE GENOMIC DNA]</scope>
    <source>
        <strain evidence="1 2">DSM 44556</strain>
    </source>
</reference>
<dbReference type="RefSeq" id="WP_167164621.1">
    <property type="nucleotide sequence ID" value="NZ_JAANOW010000005.1"/>
</dbReference>
<evidence type="ECO:0000313" key="2">
    <source>
        <dbReference type="Proteomes" id="UP000547444"/>
    </source>
</evidence>
<keyword evidence="2" id="KW-1185">Reference proteome</keyword>
<comment type="caution">
    <text evidence="1">The sequence shown here is derived from an EMBL/GenBank/DDBJ whole genome shotgun (WGS) entry which is preliminary data.</text>
</comment>
<sequence length="110" mass="11925">MDDDNGFDLVMPFVSVQSKGGPHDDSAFAAGYAMGLLDAELGGSVFDQGRAIRVEDRAQADLIAMRHGFIAEFSDPSECMCEDHADNADEWLFMTVRRAVVDPSDAGPRV</sequence>
<protein>
    <submittedName>
        <fullName evidence="1">Uncharacterized protein</fullName>
    </submittedName>
</protein>
<gene>
    <name evidence="1" type="ORF">FHU31_005944</name>
</gene>
<evidence type="ECO:0000313" key="1">
    <source>
        <dbReference type="EMBL" id="NIH98920.1"/>
    </source>
</evidence>
<dbReference type="EMBL" id="JAANOW010000005">
    <property type="protein sequence ID" value="NIH98920.1"/>
    <property type="molecule type" value="Genomic_DNA"/>
</dbReference>
<dbReference type="Proteomes" id="UP000547444">
    <property type="component" value="Unassembled WGS sequence"/>
</dbReference>
<organism evidence="1 2">
    <name type="scientific">Mycolicibacterium fluoranthenivorans</name>
    <dbReference type="NCBI Taxonomy" id="258505"/>
    <lineage>
        <taxon>Bacteria</taxon>
        <taxon>Bacillati</taxon>
        <taxon>Actinomycetota</taxon>
        <taxon>Actinomycetes</taxon>
        <taxon>Mycobacteriales</taxon>
        <taxon>Mycobacteriaceae</taxon>
        <taxon>Mycolicibacterium</taxon>
    </lineage>
</organism>
<proteinExistence type="predicted"/>
<name>A0A7X5ZG63_9MYCO</name>
<dbReference type="AlphaFoldDB" id="A0A7X5ZG63"/>
<accession>A0A7X5ZG63</accession>